<dbReference type="NCBIfam" id="NF038233">
    <property type="entry name" value="retron_St85_RT"/>
    <property type="match status" value="1"/>
</dbReference>
<evidence type="ECO:0000256" key="1">
    <source>
        <dbReference type="ARBA" id="ARBA00012493"/>
    </source>
</evidence>
<dbReference type="InterPro" id="IPR000477">
    <property type="entry name" value="RT_dom"/>
</dbReference>
<accession>H1S8D2</accession>
<evidence type="ECO:0000256" key="4">
    <source>
        <dbReference type="ARBA" id="ARBA00022723"/>
    </source>
</evidence>
<keyword evidence="5" id="KW-0460">Magnesium</keyword>
<dbReference type="InterPro" id="IPR051083">
    <property type="entry name" value="GrpII_Intron_Splice-Mob/Def"/>
</dbReference>
<gene>
    <name evidence="11" type="ORF">OR16_21186</name>
</gene>
<dbReference type="PANTHER" id="PTHR34047:SF7">
    <property type="entry name" value="RNA-DIRECTED DNA POLYMERASE"/>
    <property type="match status" value="1"/>
</dbReference>
<comment type="catalytic activity">
    <reaction evidence="9">
        <text>DNA(n) + a 2'-deoxyribonucleoside 5'-triphosphate = DNA(n+1) + diphosphate</text>
        <dbReference type="Rhea" id="RHEA:22508"/>
        <dbReference type="Rhea" id="RHEA-COMP:17339"/>
        <dbReference type="Rhea" id="RHEA-COMP:17340"/>
        <dbReference type="ChEBI" id="CHEBI:33019"/>
        <dbReference type="ChEBI" id="CHEBI:61560"/>
        <dbReference type="ChEBI" id="CHEBI:173112"/>
        <dbReference type="EC" id="2.7.7.49"/>
    </reaction>
</comment>
<organism evidence="11 12">
    <name type="scientific">Cupriavidus basilensis OR16</name>
    <dbReference type="NCBI Taxonomy" id="1127483"/>
    <lineage>
        <taxon>Bacteria</taxon>
        <taxon>Pseudomonadati</taxon>
        <taxon>Pseudomonadota</taxon>
        <taxon>Betaproteobacteria</taxon>
        <taxon>Burkholderiales</taxon>
        <taxon>Burkholderiaceae</taxon>
        <taxon>Cupriavidus</taxon>
    </lineage>
</organism>
<keyword evidence="4" id="KW-0479">Metal-binding</keyword>
<dbReference type="PROSITE" id="PS50878">
    <property type="entry name" value="RT_POL"/>
    <property type="match status" value="1"/>
</dbReference>
<protein>
    <recommendedName>
        <fullName evidence="1">RNA-directed DNA polymerase</fullName>
        <ecNumber evidence="1">2.7.7.49</ecNumber>
    </recommendedName>
</protein>
<dbReference type="GO" id="GO:0003723">
    <property type="term" value="F:RNA binding"/>
    <property type="evidence" value="ECO:0007669"/>
    <property type="project" value="InterPro"/>
</dbReference>
<dbReference type="EC" id="2.7.7.49" evidence="1"/>
<evidence type="ECO:0000313" key="11">
    <source>
        <dbReference type="EMBL" id="EHP41252.1"/>
    </source>
</evidence>
<evidence type="ECO:0000256" key="8">
    <source>
        <dbReference type="ARBA" id="ARBA00034120"/>
    </source>
</evidence>
<evidence type="ECO:0000256" key="3">
    <source>
        <dbReference type="ARBA" id="ARBA00022695"/>
    </source>
</evidence>
<evidence type="ECO:0000256" key="7">
    <source>
        <dbReference type="ARBA" id="ARBA00023118"/>
    </source>
</evidence>
<dbReference type="GO" id="GO:0046872">
    <property type="term" value="F:metal ion binding"/>
    <property type="evidence" value="ECO:0007669"/>
    <property type="project" value="UniProtKB-KW"/>
</dbReference>
<dbReference type="PANTHER" id="PTHR34047">
    <property type="entry name" value="NUCLEAR INTRON MATURASE 1, MITOCHONDRIAL-RELATED"/>
    <property type="match status" value="1"/>
</dbReference>
<name>H1S8D2_9BURK</name>
<keyword evidence="7" id="KW-0051">Antiviral defense</keyword>
<comment type="similarity">
    <text evidence="8">Belongs to the bacterial reverse transcriptase family.</text>
</comment>
<keyword evidence="2" id="KW-0808">Transferase</keyword>
<dbReference type="GO" id="GO:0003964">
    <property type="term" value="F:RNA-directed DNA polymerase activity"/>
    <property type="evidence" value="ECO:0007669"/>
    <property type="project" value="UniProtKB-KW"/>
</dbReference>
<evidence type="ECO:0000256" key="2">
    <source>
        <dbReference type="ARBA" id="ARBA00022679"/>
    </source>
</evidence>
<dbReference type="OrthoDB" id="7055795at2"/>
<evidence type="ECO:0000259" key="10">
    <source>
        <dbReference type="PROSITE" id="PS50878"/>
    </source>
</evidence>
<dbReference type="EMBL" id="AHJE01000051">
    <property type="protein sequence ID" value="EHP41252.1"/>
    <property type="molecule type" value="Genomic_DNA"/>
</dbReference>
<dbReference type="PRINTS" id="PR00866">
    <property type="entry name" value="RNADNAPOLMS"/>
</dbReference>
<comment type="caution">
    <text evidence="11">The sequence shown here is derived from an EMBL/GenBank/DDBJ whole genome shotgun (WGS) entry which is preliminary data.</text>
</comment>
<dbReference type="GO" id="GO:0051607">
    <property type="term" value="P:defense response to virus"/>
    <property type="evidence" value="ECO:0007669"/>
    <property type="project" value="UniProtKB-KW"/>
</dbReference>
<sequence length="306" mass="34944">MSLKDRLLRALPFSRQELELLISTAPFRYKEYKIPKRKEGAFRLIAQPTPEVKLVQRWLVKNELSTLPIHSAAKAYKADTGLIENVIPHKNHRFLLKLDFENFFPSITASDFHQFMEDNGFSNTDIPTLINLLFKRDHATKSLRLAIGAPSSPTISNILLYPLDRALDNHCSDLAVSYTRYADDLSFSTNLPGILKDIEQSVPALIKASCSLNLRINKNKTTHTSKKRGRRVTGLVITSENEISVGRFRKRLLRAQIHHFGAGKLPPEETEALRGYLSFLNSVEPDQIDRLRIFYGKELMSRLMSR</sequence>
<keyword evidence="6 11" id="KW-0695">RNA-directed DNA polymerase</keyword>
<feature type="domain" description="Reverse transcriptase" evidence="10">
    <location>
        <begin position="16"/>
        <end position="237"/>
    </location>
</feature>
<dbReference type="InterPro" id="IPR000123">
    <property type="entry name" value="Reverse_transcriptase_msDNA"/>
</dbReference>
<evidence type="ECO:0000256" key="9">
    <source>
        <dbReference type="ARBA" id="ARBA00048173"/>
    </source>
</evidence>
<evidence type="ECO:0000313" key="12">
    <source>
        <dbReference type="Proteomes" id="UP000005808"/>
    </source>
</evidence>
<dbReference type="Proteomes" id="UP000005808">
    <property type="component" value="Unassembled WGS sequence"/>
</dbReference>
<dbReference type="InterPro" id="IPR043502">
    <property type="entry name" value="DNA/RNA_pol_sf"/>
</dbReference>
<reference evidence="11 12" key="1">
    <citation type="journal article" date="2012" name="J. Bacteriol.">
        <title>De Novo Genome Project of Cupriavidus basilensis OR16.</title>
        <authorList>
            <person name="Cserhati M."/>
            <person name="Kriszt B."/>
            <person name="Szoboszlay S."/>
            <person name="Toth A."/>
            <person name="Szabo I."/>
            <person name="Tancsics A."/>
            <person name="Nagy I."/>
            <person name="Horvath B."/>
            <person name="Nagy I."/>
            <person name="Kukolya J."/>
        </authorList>
    </citation>
    <scope>NUCLEOTIDE SEQUENCE [LARGE SCALE GENOMIC DNA]</scope>
    <source>
        <strain evidence="11 12">OR16</strain>
    </source>
</reference>
<keyword evidence="3" id="KW-0548">Nucleotidyltransferase</keyword>
<evidence type="ECO:0000256" key="6">
    <source>
        <dbReference type="ARBA" id="ARBA00022918"/>
    </source>
</evidence>
<proteinExistence type="inferred from homology"/>
<evidence type="ECO:0000256" key="5">
    <source>
        <dbReference type="ARBA" id="ARBA00022842"/>
    </source>
</evidence>
<dbReference type="Pfam" id="PF00078">
    <property type="entry name" value="RVT_1"/>
    <property type="match status" value="1"/>
</dbReference>
<dbReference type="AlphaFoldDB" id="H1S8D2"/>
<dbReference type="RefSeq" id="WP_006159686.1">
    <property type="nucleotide sequence ID" value="NZ_AHJE01000051.1"/>
</dbReference>
<dbReference type="CDD" id="cd03487">
    <property type="entry name" value="RT_Bac_retron_II"/>
    <property type="match status" value="1"/>
</dbReference>
<dbReference type="SUPFAM" id="SSF56672">
    <property type="entry name" value="DNA/RNA polymerases"/>
    <property type="match status" value="1"/>
</dbReference>